<gene>
    <name evidence="2" type="ordered locus">Tery_2363</name>
</gene>
<sequence>MSKKDVKKTPQAKSEITSPPSQPVQQPELKIEENTILATGLEDYGRWKGMFQDQKREGKPPFPRRGRIWA</sequence>
<evidence type="ECO:0000256" key="1">
    <source>
        <dbReference type="SAM" id="MobiDB-lite"/>
    </source>
</evidence>
<protein>
    <recommendedName>
        <fullName evidence="3">Cyanobactin biosynthesis PatC/TenC/TruC family protein</fullName>
    </recommendedName>
</protein>
<dbReference type="AlphaFoldDB" id="Q112J1"/>
<feature type="region of interest" description="Disordered" evidence="1">
    <location>
        <begin position="1"/>
        <end position="30"/>
    </location>
</feature>
<dbReference type="KEGG" id="ter:Tery_2363"/>
<dbReference type="EMBL" id="CP000393">
    <property type="protein sequence ID" value="ABG51583.1"/>
    <property type="molecule type" value="Genomic_DNA"/>
</dbReference>
<dbReference type="OrthoDB" id="495814at2"/>
<accession>Q112J1</accession>
<dbReference type="RefSeq" id="WP_011611950.1">
    <property type="nucleotide sequence ID" value="NC_008312.1"/>
</dbReference>
<dbReference type="NCBIfam" id="TIGR04447">
    <property type="entry name" value="PatC_TenC_TruC"/>
    <property type="match status" value="1"/>
</dbReference>
<evidence type="ECO:0000313" key="2">
    <source>
        <dbReference type="EMBL" id="ABG51583.1"/>
    </source>
</evidence>
<proteinExistence type="predicted"/>
<dbReference type="InterPro" id="IPR031035">
    <property type="entry name" value="PatC_TenC_TruC"/>
</dbReference>
<dbReference type="HOGENOM" id="CLU_2683724_0_0_3"/>
<feature type="compositionally biased region" description="Polar residues" evidence="1">
    <location>
        <begin position="11"/>
        <end position="25"/>
    </location>
</feature>
<reference evidence="2" key="1">
    <citation type="submission" date="2006-06" db="EMBL/GenBank/DDBJ databases">
        <title>Complete sequence of Trichodesmium erythraeum IMS101.</title>
        <authorList>
            <consortium name="US DOE Joint Genome Institute"/>
            <person name="Copeland A."/>
            <person name="Lucas S."/>
            <person name="Lapidus A."/>
            <person name="Barry K."/>
            <person name="Detter J.C."/>
            <person name="Glavina del Rio T."/>
            <person name="Hammon N."/>
            <person name="Israni S."/>
            <person name="Dalin E."/>
            <person name="Tice H."/>
            <person name="Pitluck S."/>
            <person name="Kiss H."/>
            <person name="Munk A.C."/>
            <person name="Brettin T."/>
            <person name="Bruce D."/>
            <person name="Han C."/>
            <person name="Tapia R."/>
            <person name="Gilna P."/>
            <person name="Schmutz J."/>
            <person name="Larimer F."/>
            <person name="Land M."/>
            <person name="Hauser L."/>
            <person name="Kyrpides N."/>
            <person name="Kim E."/>
            <person name="Richardson P."/>
        </authorList>
    </citation>
    <scope>NUCLEOTIDE SEQUENCE [LARGE SCALE GENOMIC DNA]</scope>
    <source>
        <strain evidence="2">IMS101</strain>
    </source>
</reference>
<evidence type="ECO:0008006" key="3">
    <source>
        <dbReference type="Google" id="ProtNLM"/>
    </source>
</evidence>
<organism evidence="2">
    <name type="scientific">Trichodesmium erythraeum (strain IMS101)</name>
    <dbReference type="NCBI Taxonomy" id="203124"/>
    <lineage>
        <taxon>Bacteria</taxon>
        <taxon>Bacillati</taxon>
        <taxon>Cyanobacteriota</taxon>
        <taxon>Cyanophyceae</taxon>
        <taxon>Oscillatoriophycideae</taxon>
        <taxon>Oscillatoriales</taxon>
        <taxon>Microcoleaceae</taxon>
        <taxon>Trichodesmium</taxon>
    </lineage>
</organism>
<name>Q112J1_TRIEI</name>
<dbReference type="eggNOG" id="ENOG502ZPAQ">
    <property type="taxonomic scope" value="Bacteria"/>
</dbReference>